<accession>A0A090IM73</accession>
<organism evidence="11 12">
    <name type="scientific">Moritella viscosa</name>
    <dbReference type="NCBI Taxonomy" id="80854"/>
    <lineage>
        <taxon>Bacteria</taxon>
        <taxon>Pseudomonadati</taxon>
        <taxon>Pseudomonadota</taxon>
        <taxon>Gammaproteobacteria</taxon>
        <taxon>Alteromonadales</taxon>
        <taxon>Moritellaceae</taxon>
        <taxon>Moritella</taxon>
    </lineage>
</organism>
<feature type="binding site" evidence="7">
    <location>
        <position position="374"/>
    </location>
    <ligand>
        <name>Zn(2+)</name>
        <dbReference type="ChEBI" id="CHEBI:29105"/>
        <label>2</label>
        <note>catalytic</note>
    </ligand>
</feature>
<evidence type="ECO:0000256" key="4">
    <source>
        <dbReference type="ARBA" id="ARBA00022729"/>
    </source>
</evidence>
<dbReference type="Gene3D" id="2.60.120.380">
    <property type="match status" value="2"/>
</dbReference>
<dbReference type="SUPFAM" id="SSF89260">
    <property type="entry name" value="Collagen-binding domain"/>
    <property type="match status" value="1"/>
</dbReference>
<evidence type="ECO:0000256" key="5">
    <source>
        <dbReference type="ARBA" id="ARBA00022801"/>
    </source>
</evidence>
<dbReference type="PANTHER" id="PTHR12147:SF56">
    <property type="entry name" value="AMINOPEPTIDASE YDR415C-RELATED"/>
    <property type="match status" value="1"/>
</dbReference>
<dbReference type="Gene3D" id="3.40.630.10">
    <property type="entry name" value="Zn peptidases"/>
    <property type="match status" value="1"/>
</dbReference>
<dbReference type="PANTHER" id="PTHR12147">
    <property type="entry name" value="METALLOPEPTIDASE M28 FAMILY MEMBER"/>
    <property type="match status" value="1"/>
</dbReference>
<comment type="cofactor">
    <cofactor evidence="7">
        <name>Zn(2+)</name>
        <dbReference type="ChEBI" id="CHEBI:29105"/>
    </cofactor>
    <text evidence="7">Binds 2 Zn(2+) ions per subunit.</text>
</comment>
<proteinExistence type="predicted"/>
<feature type="disulfide bond" evidence="8">
    <location>
        <begin position="341"/>
        <end position="345"/>
    </location>
</feature>
<dbReference type="EMBL" id="FPLD01000052">
    <property type="protein sequence ID" value="SGY97146.1"/>
    <property type="molecule type" value="Genomic_DNA"/>
</dbReference>
<name>A0A090IM73_9GAMM</name>
<dbReference type="Pfam" id="PF04151">
    <property type="entry name" value="PPC"/>
    <property type="match status" value="2"/>
</dbReference>
<keyword evidence="8" id="KW-1015">Disulfide bond</keyword>
<feature type="domain" description="Peptidase M28" evidence="10">
    <location>
        <begin position="197"/>
        <end position="379"/>
    </location>
</feature>
<dbReference type="GO" id="GO:0046872">
    <property type="term" value="F:metal ion binding"/>
    <property type="evidence" value="ECO:0007669"/>
    <property type="project" value="UniProtKB-KW"/>
</dbReference>
<dbReference type="InterPro" id="IPR012189">
    <property type="entry name" value="Pept_M28E_Ap1"/>
</dbReference>
<dbReference type="SUPFAM" id="SSF53187">
    <property type="entry name" value="Zn-dependent exopeptidases"/>
    <property type="match status" value="1"/>
</dbReference>
<dbReference type="OrthoDB" id="9789219at2"/>
<dbReference type="PIRSF" id="PIRSF036685">
    <property type="entry name" value="BacLeuNPeptidase"/>
    <property type="match status" value="1"/>
</dbReference>
<evidence type="ECO:0000256" key="2">
    <source>
        <dbReference type="ARBA" id="ARBA00022670"/>
    </source>
</evidence>
<evidence type="ECO:0000256" key="6">
    <source>
        <dbReference type="ARBA" id="ARBA00022833"/>
    </source>
</evidence>
<dbReference type="InterPro" id="IPR007484">
    <property type="entry name" value="Peptidase_M28"/>
</dbReference>
<dbReference type="KEGG" id="mvs:MVIS_3604"/>
<evidence type="ECO:0000256" key="1">
    <source>
        <dbReference type="ARBA" id="ARBA00022438"/>
    </source>
</evidence>
<reference evidence="11 12" key="1">
    <citation type="submission" date="2016-11" db="EMBL/GenBank/DDBJ databases">
        <authorList>
            <person name="Jaros S."/>
            <person name="Januszkiewicz K."/>
            <person name="Wedrychowicz H."/>
        </authorList>
    </citation>
    <scope>NUCLEOTIDE SEQUENCE [LARGE SCALE GENOMIC DNA]</scope>
    <source>
        <strain evidence="11">NVI 5450</strain>
    </source>
</reference>
<feature type="binding site" evidence="7">
    <location>
        <position position="269"/>
    </location>
    <ligand>
        <name>Zn(2+)</name>
        <dbReference type="ChEBI" id="CHEBI:29105"/>
        <label>2</label>
        <note>catalytic</note>
    </ligand>
</feature>
<sequence length="625" mass="67980">MKNLSYTLLLLGLVSLSTLATEAEKNIETPQQVWITLGSDAYKLINQNHRAQFDLSQNNMLNADNSEIALVSMSEDKIDQLSELMHHKFNRCGGFFFHETFEQAQAFASAPAQIETQIMVNYTINNTSGVDALVSELSADNLANTVNTLSSFHNRYYNKQTGVDAAMEIKNSWTDIAGDRADIKVEFYNHSWQQPSVIVTVVGRAEPNDIVVIGGHLDSINQSGTSDRAPGADDNASGISVVTETLRALVASGFKPNKTVKFIAYAAEEVGLRGSNAIAQDFKSSGKNVIGVAQFDMTGHHGTAEHDIVFMTDYTSRAQNQFMSQLIDTYFSDISYGYDKCGYGCSDHASWYNQGFAASIPFESTMGDINTKIHTENDSSFDAQHGIKFAKLAVAYLGELAKGGTGDTPPPLPPQDDLLINNVARTNLTANAGQDVVFRMEVPTAATNISFVINGGTGDADLYVKFGSKPTDSIYDCRPYAGGNNESCNVTASGGTYYVRVKGYSAFSGLSLVGNYIAGSGSGNNVIDRTESNISVGTWRWEHFTQELNEDYTSFTVTMSGGSGDVDLYVRHGAESSRRRYDCRSNDSGNNESCTFDAPKVGSWYIDLYGYSAASNIKLNIQANP</sequence>
<dbReference type="InterPro" id="IPR045175">
    <property type="entry name" value="M28_fam"/>
</dbReference>
<keyword evidence="6 7" id="KW-0862">Zinc</keyword>
<evidence type="ECO:0000259" key="10">
    <source>
        <dbReference type="Pfam" id="PF04389"/>
    </source>
</evidence>
<dbReference type="Pfam" id="PF04389">
    <property type="entry name" value="Peptidase_M28"/>
    <property type="match status" value="1"/>
</dbReference>
<dbReference type="HOGENOM" id="CLU_025866_2_0_6"/>
<dbReference type="AlphaFoldDB" id="A0A090IM73"/>
<dbReference type="GO" id="GO:0006508">
    <property type="term" value="P:proteolysis"/>
    <property type="evidence" value="ECO:0007669"/>
    <property type="project" value="UniProtKB-KW"/>
</dbReference>
<feature type="binding site" evidence="7">
    <location>
        <position position="234"/>
    </location>
    <ligand>
        <name>Zn(2+)</name>
        <dbReference type="ChEBI" id="CHEBI:29105"/>
        <label>1</label>
    </ligand>
</feature>
<gene>
    <name evidence="11" type="ORF">NVI5450_1927</name>
</gene>
<feature type="binding site" evidence="7">
    <location>
        <position position="216"/>
    </location>
    <ligand>
        <name>Zn(2+)</name>
        <dbReference type="ChEBI" id="CHEBI:29105"/>
        <label>1</label>
    </ligand>
</feature>
<keyword evidence="3 7" id="KW-0479">Metal-binding</keyword>
<keyword evidence="2" id="KW-0645">Protease</keyword>
<dbReference type="GO" id="GO:0008235">
    <property type="term" value="F:metalloexopeptidase activity"/>
    <property type="evidence" value="ECO:0007669"/>
    <property type="project" value="InterPro"/>
</dbReference>
<dbReference type="PATRIC" id="fig|80854.5.peg.3814"/>
<dbReference type="GO" id="GO:0004177">
    <property type="term" value="F:aminopeptidase activity"/>
    <property type="evidence" value="ECO:0007669"/>
    <property type="project" value="UniProtKB-KW"/>
</dbReference>
<evidence type="ECO:0000313" key="11">
    <source>
        <dbReference type="EMBL" id="SGY97146.1"/>
    </source>
</evidence>
<evidence type="ECO:0000313" key="12">
    <source>
        <dbReference type="Proteomes" id="UP000183794"/>
    </source>
</evidence>
<keyword evidence="5" id="KW-0378">Hydrolase</keyword>
<feature type="domain" description="Peptidase C-terminal archaeal/bacterial" evidence="9">
    <location>
        <begin position="437"/>
        <end position="503"/>
    </location>
</feature>
<keyword evidence="4" id="KW-0732">Signal</keyword>
<evidence type="ECO:0000256" key="8">
    <source>
        <dbReference type="PIRSR" id="PIRSR036685-2"/>
    </source>
</evidence>
<dbReference type="InterPro" id="IPR007280">
    <property type="entry name" value="Peptidase_C_arc/bac"/>
</dbReference>
<dbReference type="RefSeq" id="WP_045111607.1">
    <property type="nucleotide sequence ID" value="NZ_CAWRBC010000055.1"/>
</dbReference>
<dbReference type="Proteomes" id="UP000183794">
    <property type="component" value="Unassembled WGS sequence"/>
</dbReference>
<evidence type="ECO:0000259" key="9">
    <source>
        <dbReference type="Pfam" id="PF04151"/>
    </source>
</evidence>
<evidence type="ECO:0000256" key="3">
    <source>
        <dbReference type="ARBA" id="ARBA00022723"/>
    </source>
</evidence>
<feature type="binding site" evidence="7">
    <location>
        <position position="296"/>
    </location>
    <ligand>
        <name>Zn(2+)</name>
        <dbReference type="ChEBI" id="CHEBI:29105"/>
        <label>1</label>
    </ligand>
</feature>
<keyword evidence="1" id="KW-0031">Aminopeptidase</keyword>
<evidence type="ECO:0000256" key="7">
    <source>
        <dbReference type="PIRSR" id="PIRSR036685-1"/>
    </source>
</evidence>
<feature type="domain" description="Peptidase C-terminal archaeal/bacterial" evidence="9">
    <location>
        <begin position="552"/>
        <end position="610"/>
    </location>
</feature>
<protein>
    <submittedName>
        <fullName evidence="11">Bacterial pre-peptidase C-terminal domain family</fullName>
    </submittedName>
</protein>
<dbReference type="STRING" id="80854.MVIS_3604"/>